<dbReference type="InterPro" id="IPR053235">
    <property type="entry name" value="Ser_Thr_kinase"/>
</dbReference>
<dbReference type="InterPro" id="IPR008271">
    <property type="entry name" value="Ser/Thr_kinase_AS"/>
</dbReference>
<feature type="compositionally biased region" description="Low complexity" evidence="5">
    <location>
        <begin position="1"/>
        <end position="17"/>
    </location>
</feature>
<dbReference type="AlphaFoldDB" id="A0A9P7XMF1"/>
<dbReference type="Gene3D" id="1.10.510.10">
    <property type="entry name" value="Transferase(Phosphotransferase) domain 1"/>
    <property type="match status" value="1"/>
</dbReference>
<accession>A0A9P7XMF1</accession>
<feature type="compositionally biased region" description="Basic and acidic residues" evidence="5">
    <location>
        <begin position="98"/>
        <end position="110"/>
    </location>
</feature>
<dbReference type="EMBL" id="JAHRHY010000016">
    <property type="protein sequence ID" value="KAG9063587.1"/>
    <property type="molecule type" value="Genomic_DNA"/>
</dbReference>
<feature type="compositionally biased region" description="Low complexity" evidence="5">
    <location>
        <begin position="111"/>
        <end position="132"/>
    </location>
</feature>
<protein>
    <submittedName>
        <fullName evidence="7">Cyclin-dependent kinase-like 3</fullName>
    </submittedName>
</protein>
<organism evidence="7 8">
    <name type="scientific">Linnemannia hyalina</name>
    <dbReference type="NCBI Taxonomy" id="64524"/>
    <lineage>
        <taxon>Eukaryota</taxon>
        <taxon>Fungi</taxon>
        <taxon>Fungi incertae sedis</taxon>
        <taxon>Mucoromycota</taxon>
        <taxon>Mortierellomycotina</taxon>
        <taxon>Mortierellomycetes</taxon>
        <taxon>Mortierellales</taxon>
        <taxon>Mortierellaceae</taxon>
        <taxon>Linnemannia</taxon>
    </lineage>
</organism>
<dbReference type="GO" id="GO:0005524">
    <property type="term" value="F:ATP binding"/>
    <property type="evidence" value="ECO:0007669"/>
    <property type="project" value="UniProtKB-UniRule"/>
</dbReference>
<feature type="region of interest" description="Disordered" evidence="5">
    <location>
        <begin position="1"/>
        <end position="146"/>
    </location>
</feature>
<dbReference type="PROSITE" id="PS00108">
    <property type="entry name" value="PROTEIN_KINASE_ST"/>
    <property type="match status" value="1"/>
</dbReference>
<keyword evidence="1 3" id="KW-0547">Nucleotide-binding</keyword>
<feature type="compositionally biased region" description="Basic and acidic residues" evidence="5">
    <location>
        <begin position="393"/>
        <end position="449"/>
    </location>
</feature>
<evidence type="ECO:0000256" key="1">
    <source>
        <dbReference type="ARBA" id="ARBA00022741"/>
    </source>
</evidence>
<comment type="similarity">
    <text evidence="4">Belongs to the protein kinase superfamily.</text>
</comment>
<keyword evidence="7" id="KW-0418">Kinase</keyword>
<dbReference type="CDD" id="cd00180">
    <property type="entry name" value="PKc"/>
    <property type="match status" value="1"/>
</dbReference>
<dbReference type="PROSITE" id="PS50011">
    <property type="entry name" value="PROTEIN_KINASE_DOM"/>
    <property type="match status" value="1"/>
</dbReference>
<keyword evidence="8" id="KW-1185">Reference proteome</keyword>
<feature type="domain" description="Protein kinase" evidence="6">
    <location>
        <begin position="157"/>
        <end position="449"/>
    </location>
</feature>
<evidence type="ECO:0000256" key="3">
    <source>
        <dbReference type="PROSITE-ProRule" id="PRU10141"/>
    </source>
</evidence>
<evidence type="ECO:0000256" key="2">
    <source>
        <dbReference type="ARBA" id="ARBA00022840"/>
    </source>
</evidence>
<dbReference type="PANTHER" id="PTHR24361">
    <property type="entry name" value="MITOGEN-ACTIVATED KINASE KINASE KINASE"/>
    <property type="match status" value="1"/>
</dbReference>
<dbReference type="InterPro" id="IPR011009">
    <property type="entry name" value="Kinase-like_dom_sf"/>
</dbReference>
<dbReference type="PROSITE" id="PS00107">
    <property type="entry name" value="PROTEIN_KINASE_ATP"/>
    <property type="match status" value="1"/>
</dbReference>
<name>A0A9P7XMF1_9FUNG</name>
<comment type="caution">
    <text evidence="7">The sequence shown here is derived from an EMBL/GenBank/DDBJ whole genome shotgun (WGS) entry which is preliminary data.</text>
</comment>
<sequence length="449" mass="49775">MNSTTTPSSSTATTSPAFIPPSPSTTTPPAFIPPSPSTTTPPPAPTSSLTSPETFTIGMGENGNPDTKDMKAVVKSVLSNRNNGTDNNPINNNCNSKDNNDNHNGKDNNHNHNSSSSNSQSSLKRKASSQPLARPPQPAPAKAPCSLPKYYDRKVRYKYLETLGTGTFSTVSKVERLQEGGLFAIKTMSLDNIETVKLQQFPHTNIIGYVSYFRYKDLLHMVLELASHSLHDAIVNRSIDKTTFLEYTTMIAAGVSHLHRNNILHGDIKPANILITKQNVAKLADLGGAMDMTKKPERAVGSLNFQAPEVTAEGNYGLPADIFSFGRTLQAMMTYTSMPKNEAFLSFAARFLKYEPNLRPTADNILNEQFSALHLEELLEEEEVVVEVEEKDNEVTKEKGVKGERKEEKEGERKVEEEVEKEEEKNEEEKEIEKEVEKEAEKENDEKKA</sequence>
<dbReference type="OrthoDB" id="68483at2759"/>
<evidence type="ECO:0000259" key="6">
    <source>
        <dbReference type="PROSITE" id="PS50011"/>
    </source>
</evidence>
<dbReference type="Pfam" id="PF00069">
    <property type="entry name" value="Pkinase"/>
    <property type="match status" value="1"/>
</dbReference>
<dbReference type="Proteomes" id="UP000707451">
    <property type="component" value="Unassembled WGS sequence"/>
</dbReference>
<feature type="region of interest" description="Disordered" evidence="5">
    <location>
        <begin position="388"/>
        <end position="449"/>
    </location>
</feature>
<feature type="compositionally biased region" description="Low complexity" evidence="5">
    <location>
        <begin position="80"/>
        <end position="97"/>
    </location>
</feature>
<feature type="compositionally biased region" description="Pro residues" evidence="5">
    <location>
        <begin position="30"/>
        <end position="45"/>
    </location>
</feature>
<dbReference type="SMART" id="SM00220">
    <property type="entry name" value="S_TKc"/>
    <property type="match status" value="1"/>
</dbReference>
<proteinExistence type="inferred from homology"/>
<evidence type="ECO:0000313" key="7">
    <source>
        <dbReference type="EMBL" id="KAG9063587.1"/>
    </source>
</evidence>
<reference evidence="7" key="1">
    <citation type="submission" date="2021-06" db="EMBL/GenBank/DDBJ databases">
        <title>Genome Sequence of Mortierella hyaline Strain SCG-10, a Cold-Adapted, Nitrate-Reducing Fungus Isolated from Soil in Minnesota, USA.</title>
        <authorList>
            <person name="Aldossari N."/>
        </authorList>
    </citation>
    <scope>NUCLEOTIDE SEQUENCE</scope>
    <source>
        <strain evidence="7">SCG-10</strain>
    </source>
</reference>
<keyword evidence="2 3" id="KW-0067">ATP-binding</keyword>
<dbReference type="InterPro" id="IPR000719">
    <property type="entry name" value="Prot_kinase_dom"/>
</dbReference>
<evidence type="ECO:0000256" key="5">
    <source>
        <dbReference type="SAM" id="MobiDB-lite"/>
    </source>
</evidence>
<feature type="binding site" evidence="3">
    <location>
        <position position="186"/>
    </location>
    <ligand>
        <name>ATP</name>
        <dbReference type="ChEBI" id="CHEBI:30616"/>
    </ligand>
</feature>
<dbReference type="GO" id="GO:0005737">
    <property type="term" value="C:cytoplasm"/>
    <property type="evidence" value="ECO:0007669"/>
    <property type="project" value="TreeGrafter"/>
</dbReference>
<keyword evidence="4" id="KW-0723">Serine/threonine-protein kinase</keyword>
<dbReference type="InterPro" id="IPR017441">
    <property type="entry name" value="Protein_kinase_ATP_BS"/>
</dbReference>
<dbReference type="GO" id="GO:0004674">
    <property type="term" value="F:protein serine/threonine kinase activity"/>
    <property type="evidence" value="ECO:0007669"/>
    <property type="project" value="UniProtKB-KW"/>
</dbReference>
<dbReference type="SUPFAM" id="SSF56112">
    <property type="entry name" value="Protein kinase-like (PK-like)"/>
    <property type="match status" value="1"/>
</dbReference>
<evidence type="ECO:0000313" key="8">
    <source>
        <dbReference type="Proteomes" id="UP000707451"/>
    </source>
</evidence>
<evidence type="ECO:0000256" key="4">
    <source>
        <dbReference type="RuleBase" id="RU000304"/>
    </source>
</evidence>
<gene>
    <name evidence="7" type="primary">CDKL3</name>
    <name evidence="7" type="ORF">KI688_004472</name>
</gene>
<keyword evidence="7" id="KW-0808">Transferase</keyword>